<dbReference type="InterPro" id="IPR029039">
    <property type="entry name" value="Flavoprotein-like_sf"/>
</dbReference>
<accession>A0A1V2GUE5</accession>
<dbReference type="InterPro" id="IPR001709">
    <property type="entry name" value="Flavoprot_Pyr_Nucl_cyt_Rdtase"/>
</dbReference>
<evidence type="ECO:0000256" key="1">
    <source>
        <dbReference type="ARBA" id="ARBA00022630"/>
    </source>
</evidence>
<dbReference type="PROSITE" id="PS50902">
    <property type="entry name" value="FLAVODOXIN_LIKE"/>
    <property type="match status" value="1"/>
</dbReference>
<evidence type="ECO:0000256" key="3">
    <source>
        <dbReference type="ARBA" id="ARBA00023797"/>
    </source>
</evidence>
<feature type="domain" description="Flavodoxin-like" evidence="4">
    <location>
        <begin position="1"/>
        <end position="66"/>
    </location>
</feature>
<keyword evidence="2" id="KW-0288">FMN</keyword>
<reference evidence="6 7" key="1">
    <citation type="submission" date="2016-10" db="EMBL/GenBank/DDBJ databases">
        <title>Draft Genome sequence of Roseomonas sp. strain M3.</title>
        <authorList>
            <person name="Subhash Y."/>
            <person name="Lee S."/>
        </authorList>
    </citation>
    <scope>NUCLEOTIDE SEQUENCE [LARGE SCALE GENOMIC DNA]</scope>
    <source>
        <strain evidence="6 7">M3</strain>
    </source>
</reference>
<dbReference type="EMBL" id="MLCO01000374">
    <property type="protein sequence ID" value="ONG44940.1"/>
    <property type="molecule type" value="Genomic_DNA"/>
</dbReference>
<dbReference type="PROSITE" id="PS51384">
    <property type="entry name" value="FAD_FR"/>
    <property type="match status" value="1"/>
</dbReference>
<dbReference type="GO" id="GO:0010181">
    <property type="term" value="F:FMN binding"/>
    <property type="evidence" value="ECO:0007669"/>
    <property type="project" value="InterPro"/>
</dbReference>
<dbReference type="SUPFAM" id="SSF52343">
    <property type="entry name" value="Ferredoxin reductase-like, C-terminal NADP-linked domain"/>
    <property type="match status" value="1"/>
</dbReference>
<comment type="caution">
    <text evidence="6">The sequence shown here is derived from an EMBL/GenBank/DDBJ whole genome shotgun (WGS) entry which is preliminary data.</text>
</comment>
<evidence type="ECO:0000313" key="6">
    <source>
        <dbReference type="EMBL" id="ONG44940.1"/>
    </source>
</evidence>
<dbReference type="InterPro" id="IPR017927">
    <property type="entry name" value="FAD-bd_FR_type"/>
</dbReference>
<organism evidence="6 7">
    <name type="scientific">Teichococcus deserti</name>
    <dbReference type="NCBI Taxonomy" id="1817963"/>
    <lineage>
        <taxon>Bacteria</taxon>
        <taxon>Pseudomonadati</taxon>
        <taxon>Pseudomonadota</taxon>
        <taxon>Alphaproteobacteria</taxon>
        <taxon>Acetobacterales</taxon>
        <taxon>Roseomonadaceae</taxon>
        <taxon>Roseomonas</taxon>
    </lineage>
</organism>
<dbReference type="AlphaFoldDB" id="A0A1V2GUE5"/>
<evidence type="ECO:0000256" key="2">
    <source>
        <dbReference type="ARBA" id="ARBA00022643"/>
    </source>
</evidence>
<dbReference type="GO" id="GO:0005829">
    <property type="term" value="C:cytosol"/>
    <property type="evidence" value="ECO:0007669"/>
    <property type="project" value="TreeGrafter"/>
</dbReference>
<dbReference type="Gene3D" id="3.40.50.80">
    <property type="entry name" value="Nucleotide-binding domain of ferredoxin-NADP reductase (FNR) module"/>
    <property type="match status" value="1"/>
</dbReference>
<name>A0A1V2GUE5_9PROT</name>
<dbReference type="EC" id="1.6.2.4" evidence="3"/>
<keyword evidence="1" id="KW-0285">Flavoprotein</keyword>
<dbReference type="PRINTS" id="PR00371">
    <property type="entry name" value="FPNCR"/>
</dbReference>
<evidence type="ECO:0000259" key="4">
    <source>
        <dbReference type="PROSITE" id="PS50902"/>
    </source>
</evidence>
<dbReference type="PANTHER" id="PTHR19384">
    <property type="entry name" value="NITRIC OXIDE SYNTHASE-RELATED"/>
    <property type="match status" value="1"/>
</dbReference>
<dbReference type="GO" id="GO:0003958">
    <property type="term" value="F:NADPH-hemoprotein reductase activity"/>
    <property type="evidence" value="ECO:0007669"/>
    <property type="project" value="UniProtKB-EC"/>
</dbReference>
<dbReference type="CDD" id="cd06200">
    <property type="entry name" value="SiR_like1"/>
    <property type="match status" value="1"/>
</dbReference>
<sequence>MQAPAALTGLQTAVLALGDRAYPDFCAFGRQLAAWLAQSGAQPLAPPLQADCAEATALAAWQALLERLGAAGGVQLSSAPMLLPWRLVQRHWINQGSPGAPLYRLRLTPPAPEAWQAGDLLEVQPRGGRGALRRYTIASIDAEGHAELLVRQLRGPGGEPGLGSFWLTEGLPLRAAIAGRVIANPGFHAPPDDRPLILLGNGSGMAGLRAHLSQRVARGQHRNWLLFGERSRAHDFHGGAEIEQWRRRGCLARLDLAFSREAPCQRYVQHALAECEGECRAWLRDGACLYVCGGQRGMAPAVHGQLEEWLGAPALAAMAAEGRYRRDVY</sequence>
<dbReference type="Gene3D" id="3.40.50.360">
    <property type="match status" value="1"/>
</dbReference>
<gene>
    <name evidence="6" type="ORF">BKE38_27130</name>
</gene>
<evidence type="ECO:0000313" key="7">
    <source>
        <dbReference type="Proteomes" id="UP000188879"/>
    </source>
</evidence>
<keyword evidence="7" id="KW-1185">Reference proteome</keyword>
<feature type="domain" description="FAD-binding FR-type" evidence="5">
    <location>
        <begin position="80"/>
        <end position="190"/>
    </location>
</feature>
<dbReference type="SUPFAM" id="SSF52218">
    <property type="entry name" value="Flavoproteins"/>
    <property type="match status" value="1"/>
</dbReference>
<dbReference type="InterPro" id="IPR039261">
    <property type="entry name" value="FNR_nucleotide-bd"/>
</dbReference>
<dbReference type="PANTHER" id="PTHR19384:SF17">
    <property type="entry name" value="NADPH--CYTOCHROME P450 REDUCTASE"/>
    <property type="match status" value="1"/>
</dbReference>
<proteinExistence type="predicted"/>
<dbReference type="SUPFAM" id="SSF63380">
    <property type="entry name" value="Riboflavin synthase domain-like"/>
    <property type="match status" value="1"/>
</dbReference>
<evidence type="ECO:0000259" key="5">
    <source>
        <dbReference type="PROSITE" id="PS51384"/>
    </source>
</evidence>
<dbReference type="Pfam" id="PF00175">
    <property type="entry name" value="NAD_binding_1"/>
    <property type="match status" value="1"/>
</dbReference>
<dbReference type="InterPro" id="IPR001433">
    <property type="entry name" value="OxRdtase_FAD/NAD-bd"/>
</dbReference>
<dbReference type="InterPro" id="IPR008254">
    <property type="entry name" value="Flavodoxin/NO_synth"/>
</dbReference>
<dbReference type="Proteomes" id="UP000188879">
    <property type="component" value="Unassembled WGS sequence"/>
</dbReference>
<dbReference type="Pfam" id="PF00258">
    <property type="entry name" value="Flavodoxin_1"/>
    <property type="match status" value="1"/>
</dbReference>
<dbReference type="GO" id="GO:0050660">
    <property type="term" value="F:flavin adenine dinucleotide binding"/>
    <property type="evidence" value="ECO:0007669"/>
    <property type="project" value="TreeGrafter"/>
</dbReference>
<protein>
    <recommendedName>
        <fullName evidence="3">NADPH--hemoprotein reductase</fullName>
        <ecNumber evidence="3">1.6.2.4</ecNumber>
    </recommendedName>
</protein>
<dbReference type="InterPro" id="IPR017938">
    <property type="entry name" value="Riboflavin_synthase-like_b-brl"/>
</dbReference>